<comment type="subcellular location">
    <subcellularLocation>
        <location evidence="1">Nucleus</location>
    </subcellularLocation>
</comment>
<feature type="domain" description="Cyclin-dependent kinase inhibitor" evidence="12">
    <location>
        <begin position="32"/>
        <end position="82"/>
    </location>
</feature>
<keyword evidence="5" id="KW-0539">Nucleus</keyword>
<evidence type="ECO:0000259" key="12">
    <source>
        <dbReference type="Pfam" id="PF02234"/>
    </source>
</evidence>
<evidence type="ECO:0000256" key="9">
    <source>
        <dbReference type="ARBA" id="ARBA00067667"/>
    </source>
</evidence>
<organism evidence="13 14">
    <name type="scientific">Gorilla gorilla gorilla</name>
    <name type="common">Western lowland gorilla</name>
    <dbReference type="NCBI Taxonomy" id="9595"/>
    <lineage>
        <taxon>Eukaryota</taxon>
        <taxon>Metazoa</taxon>
        <taxon>Chordata</taxon>
        <taxon>Craniata</taxon>
        <taxon>Vertebrata</taxon>
        <taxon>Euteleostomi</taxon>
        <taxon>Mammalia</taxon>
        <taxon>Eutheria</taxon>
        <taxon>Euarchontoglires</taxon>
        <taxon>Primates</taxon>
        <taxon>Haplorrhini</taxon>
        <taxon>Catarrhini</taxon>
        <taxon>Hominidae</taxon>
        <taxon>Gorilla</taxon>
    </lineage>
</organism>
<evidence type="ECO:0000256" key="8">
    <source>
        <dbReference type="ARBA" id="ARBA00062980"/>
    </source>
</evidence>
<dbReference type="GO" id="GO:0005634">
    <property type="term" value="C:nucleus"/>
    <property type="evidence" value="ECO:0007669"/>
    <property type="project" value="UniProtKB-SubCell"/>
</dbReference>
<evidence type="ECO:0000256" key="4">
    <source>
        <dbReference type="ARBA" id="ARBA00023013"/>
    </source>
</evidence>
<dbReference type="AlphaFoldDB" id="A0A2I2ZYE9"/>
<gene>
    <name evidence="13" type="primary">CDKN1C</name>
</gene>
<reference evidence="14" key="1">
    <citation type="submission" date="2011-05" db="EMBL/GenBank/DDBJ databases">
        <title>Insights into the evolution of the great apes provided by the gorilla genome.</title>
        <authorList>
            <person name="Scally A."/>
        </authorList>
    </citation>
    <scope>NUCLEOTIDE SEQUENCE [LARGE SCALE GENOMIC DNA]</scope>
</reference>
<keyword evidence="4" id="KW-0649">Protein kinase inhibitor</keyword>
<dbReference type="Gene3D" id="4.10.365.10">
    <property type="entry name" value="p27"/>
    <property type="match status" value="1"/>
</dbReference>
<evidence type="ECO:0000313" key="14">
    <source>
        <dbReference type="Proteomes" id="UP000001519"/>
    </source>
</evidence>
<dbReference type="GO" id="GO:0045892">
    <property type="term" value="P:negative regulation of DNA-templated transcription"/>
    <property type="evidence" value="ECO:0007669"/>
    <property type="project" value="UniProtKB-ARBA"/>
</dbReference>
<comment type="subunit">
    <text evidence="8">Interacts with PCNA.</text>
</comment>
<keyword evidence="3" id="KW-0488">Methylation</keyword>
<dbReference type="Ensembl" id="ENSGGOT00000066756.1">
    <property type="protein sequence ID" value="ENSGGOP00000052140.1"/>
    <property type="gene ID" value="ENSGGOG00000026923.2"/>
</dbReference>
<reference evidence="13" key="4">
    <citation type="submission" date="2025-09" db="UniProtKB">
        <authorList>
            <consortium name="Ensembl"/>
        </authorList>
    </citation>
    <scope>IDENTIFICATION</scope>
</reference>
<dbReference type="EMBL" id="CABD030077155">
    <property type="status" value="NOT_ANNOTATED_CDS"/>
    <property type="molecule type" value="Genomic_DNA"/>
</dbReference>
<keyword evidence="6" id="KW-0131">Cell cycle</keyword>
<protein>
    <recommendedName>
        <fullName evidence="9">Cyclin-dependent kinase inhibitor 1C</fullName>
    </recommendedName>
    <alternativeName>
        <fullName evidence="10">Cyclin-dependent kinase inhibitor p57</fullName>
    </alternativeName>
    <alternativeName>
        <fullName evidence="11">p57Kip2</fullName>
    </alternativeName>
</protein>
<evidence type="ECO:0000256" key="7">
    <source>
        <dbReference type="ARBA" id="ARBA00054284"/>
    </source>
</evidence>
<dbReference type="EMBL" id="CABD030077154">
    <property type="status" value="NOT_ANNOTATED_CDS"/>
    <property type="molecule type" value="Genomic_DNA"/>
</dbReference>
<dbReference type="InterPro" id="IPR003175">
    <property type="entry name" value="CDI_dom"/>
</dbReference>
<evidence type="ECO:0000256" key="2">
    <source>
        <dbReference type="ARBA" id="ARBA00006726"/>
    </source>
</evidence>
<accession>A0A2I2ZYE9</accession>
<sequence>MSDASLRSTSTMERLVARGTFPVLVRTSACRSLFGPVDHEELSRELQARLAELNAEDQNRWDYDFQQDMPLRGPGRLQWTEVDSDSVPAFYRETVQISSPSARDQRLRSRRAMSPRRVPLQAPPLAWARWSRPRARGCGDRISVNQVPLFSLFEEETEAWSNPPEVTLLTLAGQRDVGLGCSGARPGNHCTILSPGLGWEDRQLLR</sequence>
<keyword evidence="14" id="KW-1185">Reference proteome</keyword>
<dbReference type="PANTHER" id="PTHR10265">
    <property type="entry name" value="CYCLIN-DEPENDENT KINASE INHIBITOR 1"/>
    <property type="match status" value="1"/>
</dbReference>
<evidence type="ECO:0000256" key="1">
    <source>
        <dbReference type="ARBA" id="ARBA00004123"/>
    </source>
</evidence>
<dbReference type="Proteomes" id="UP000001519">
    <property type="component" value="Chromosome 11"/>
</dbReference>
<name>A0A2I2ZYE9_GORGO</name>
<dbReference type="GO" id="GO:0004861">
    <property type="term" value="F:cyclin-dependent protein serine/threonine kinase inhibitor activity"/>
    <property type="evidence" value="ECO:0007669"/>
    <property type="project" value="InterPro"/>
</dbReference>
<dbReference type="Bgee" id="ENSGGOG00000026923">
    <property type="expression patterns" value="Expressed in heart and 6 other cell types or tissues"/>
</dbReference>
<evidence type="ECO:0000313" key="13">
    <source>
        <dbReference type="Ensembl" id="ENSGGOP00000052140.1"/>
    </source>
</evidence>
<reference evidence="13" key="3">
    <citation type="submission" date="2025-08" db="UniProtKB">
        <authorList>
            <consortium name="Ensembl"/>
        </authorList>
    </citation>
    <scope>IDENTIFICATION</scope>
</reference>
<dbReference type="PANTHER" id="PTHR10265:SF44">
    <property type="entry name" value="CYCLIN-DEPENDENT KINASE INHIBITOR 1C"/>
    <property type="match status" value="1"/>
</dbReference>
<evidence type="ECO:0000256" key="11">
    <source>
        <dbReference type="ARBA" id="ARBA00078591"/>
    </source>
</evidence>
<dbReference type="Pfam" id="PF02234">
    <property type="entry name" value="CDI"/>
    <property type="match status" value="1"/>
</dbReference>
<evidence type="ECO:0000256" key="6">
    <source>
        <dbReference type="ARBA" id="ARBA00023306"/>
    </source>
</evidence>
<evidence type="ECO:0000256" key="3">
    <source>
        <dbReference type="ARBA" id="ARBA00022481"/>
    </source>
</evidence>
<proteinExistence type="inferred from homology"/>
<evidence type="ECO:0000256" key="5">
    <source>
        <dbReference type="ARBA" id="ARBA00023242"/>
    </source>
</evidence>
<dbReference type="InterPro" id="IPR044898">
    <property type="entry name" value="CDI_dom_sf"/>
</dbReference>
<comment type="function">
    <text evidence="7">Potent tight-binding inhibitor of several G1 cyclin/CDK complexes (cyclin E-CDK2, cyclin D2-CDK4, and cyclin A-CDK2) and, to lesser extent, of the mitotic cyclin B-CDC2. Negative regulator of cell proliferation. May play a role in maintenance of the non-proliferative state throughout life.</text>
</comment>
<reference evidence="13 14" key="2">
    <citation type="journal article" date="2012" name="Nature">
        <title>Insights into hominid evolution from the gorilla genome sequence.</title>
        <authorList>
            <person name="Scally A."/>
            <person name="Dutheil J.Y."/>
            <person name="Hillier L.W."/>
            <person name="Jordan G.E."/>
            <person name="Goodhead I."/>
            <person name="Herrero J."/>
            <person name="Hobolth A."/>
            <person name="Lappalainen T."/>
            <person name="Mailund T."/>
            <person name="Marques-Bonet T."/>
            <person name="McCarthy S."/>
            <person name="Montgomery S.H."/>
            <person name="Schwalie P.C."/>
            <person name="Tang Y.A."/>
            <person name="Ward M.C."/>
            <person name="Xue Y."/>
            <person name="Yngvadottir B."/>
            <person name="Alkan C."/>
            <person name="Andersen L.N."/>
            <person name="Ayub Q."/>
            <person name="Ball E.V."/>
            <person name="Beal K."/>
            <person name="Bradley B.J."/>
            <person name="Chen Y."/>
            <person name="Clee C.M."/>
            <person name="Fitzgerald S."/>
            <person name="Graves T.A."/>
            <person name="Gu Y."/>
            <person name="Heath P."/>
            <person name="Heger A."/>
            <person name="Karakoc E."/>
            <person name="Kolb-Kokocinski A."/>
            <person name="Laird G.K."/>
            <person name="Lunter G."/>
            <person name="Meader S."/>
            <person name="Mort M."/>
            <person name="Mullikin J.C."/>
            <person name="Munch K."/>
            <person name="O'Connor T.D."/>
            <person name="Phillips A.D."/>
            <person name="Prado-Martinez J."/>
            <person name="Rogers A.S."/>
            <person name="Sajjadian S."/>
            <person name="Schmidt D."/>
            <person name="Shaw K."/>
            <person name="Simpson J.T."/>
            <person name="Stenson P.D."/>
            <person name="Turner D.J."/>
            <person name="Vigilant L."/>
            <person name="Vilella A.J."/>
            <person name="Whitener W."/>
            <person name="Zhu B."/>
            <person name="Cooper D.N."/>
            <person name="de Jong P."/>
            <person name="Dermitzakis E.T."/>
            <person name="Eichler E.E."/>
            <person name="Flicek P."/>
            <person name="Goldman N."/>
            <person name="Mundy N.I."/>
            <person name="Ning Z."/>
            <person name="Odom D.T."/>
            <person name="Ponting C.P."/>
            <person name="Quail M.A."/>
            <person name="Ryder O.A."/>
            <person name="Searle S.M."/>
            <person name="Warren W.C."/>
            <person name="Wilson R.K."/>
            <person name="Schierup M.H."/>
            <person name="Rogers J."/>
            <person name="Tyler-Smith C."/>
            <person name="Durbin R."/>
        </authorList>
    </citation>
    <scope>NUCLEOTIDE SEQUENCE [LARGE SCALE GENOMIC DNA]</scope>
</reference>
<evidence type="ECO:0000256" key="10">
    <source>
        <dbReference type="ARBA" id="ARBA00076482"/>
    </source>
</evidence>
<dbReference type="GeneTree" id="ENSGT00940000162677"/>
<comment type="similarity">
    <text evidence="2">Belongs to the CDI family.</text>
</comment>
<dbReference type="GO" id="GO:0051726">
    <property type="term" value="P:regulation of cell cycle"/>
    <property type="evidence" value="ECO:0007669"/>
    <property type="project" value="InterPro"/>
</dbReference>
<dbReference type="FunFam" id="4.10.365.10:FF:000002">
    <property type="entry name" value="cyclin-dependent kinase inhibitor 1C"/>
    <property type="match status" value="1"/>
</dbReference>